<proteinExistence type="predicted"/>
<dbReference type="Proteomes" id="UP000076722">
    <property type="component" value="Unassembled WGS sequence"/>
</dbReference>
<reference evidence="2 3" key="1">
    <citation type="journal article" date="2016" name="Mol. Biol. Evol.">
        <title>Comparative Genomics of Early-Diverging Mushroom-Forming Fungi Provides Insights into the Origins of Lignocellulose Decay Capabilities.</title>
        <authorList>
            <person name="Nagy L.G."/>
            <person name="Riley R."/>
            <person name="Tritt A."/>
            <person name="Adam C."/>
            <person name="Daum C."/>
            <person name="Floudas D."/>
            <person name="Sun H."/>
            <person name="Yadav J.S."/>
            <person name="Pangilinan J."/>
            <person name="Larsson K.H."/>
            <person name="Matsuura K."/>
            <person name="Barry K."/>
            <person name="Labutti K."/>
            <person name="Kuo R."/>
            <person name="Ohm R.A."/>
            <person name="Bhattacharya S.S."/>
            <person name="Shirouzu T."/>
            <person name="Yoshinaga Y."/>
            <person name="Martin F.M."/>
            <person name="Grigoriev I.V."/>
            <person name="Hibbett D.S."/>
        </authorList>
    </citation>
    <scope>NUCLEOTIDE SEQUENCE [LARGE SCALE GENOMIC DNA]</scope>
    <source>
        <strain evidence="2 3">HHB9708</strain>
    </source>
</reference>
<protein>
    <submittedName>
        <fullName evidence="2">Uncharacterized protein</fullName>
    </submittedName>
</protein>
<dbReference type="EMBL" id="KV419429">
    <property type="protein sequence ID" value="KZS89272.1"/>
    <property type="molecule type" value="Genomic_DNA"/>
</dbReference>
<accession>A0A164Q2R3</accession>
<name>A0A164Q2R3_9AGAM</name>
<sequence>ISVKSFQCHQCHEILPIGKARSHVGKHILKRMRGVVEALSGDQIETPDPCGFCGRSGLPECSRLYLTAGANPQPKSDCQHFYKFMYQRALISTDNTPSTNVPILCSIIGCTHRQGKFVTAIWKYNAKQHLEDKHPGYLTDGLAASNAAPIPIEMLHAMEITDDEERRMGIPTQYRPAKPVLPPIQAKAVLPRSRKRPHTATEVGPERPNRRVRLS</sequence>
<organism evidence="2 3">
    <name type="scientific">Sistotremastrum niveocremeum HHB9708</name>
    <dbReference type="NCBI Taxonomy" id="1314777"/>
    <lineage>
        <taxon>Eukaryota</taxon>
        <taxon>Fungi</taxon>
        <taxon>Dikarya</taxon>
        <taxon>Basidiomycota</taxon>
        <taxon>Agaricomycotina</taxon>
        <taxon>Agaricomycetes</taxon>
        <taxon>Sistotremastrales</taxon>
        <taxon>Sistotremastraceae</taxon>
        <taxon>Sertulicium</taxon>
        <taxon>Sertulicium niveocremeum</taxon>
    </lineage>
</organism>
<dbReference type="AlphaFoldDB" id="A0A164Q2R3"/>
<gene>
    <name evidence="2" type="ORF">SISNIDRAFT_417076</name>
</gene>
<evidence type="ECO:0000256" key="1">
    <source>
        <dbReference type="SAM" id="MobiDB-lite"/>
    </source>
</evidence>
<evidence type="ECO:0000313" key="2">
    <source>
        <dbReference type="EMBL" id="KZS89272.1"/>
    </source>
</evidence>
<feature type="non-terminal residue" evidence="2">
    <location>
        <position position="1"/>
    </location>
</feature>
<keyword evidence="3" id="KW-1185">Reference proteome</keyword>
<dbReference type="OrthoDB" id="2786719at2759"/>
<evidence type="ECO:0000313" key="3">
    <source>
        <dbReference type="Proteomes" id="UP000076722"/>
    </source>
</evidence>
<feature type="region of interest" description="Disordered" evidence="1">
    <location>
        <begin position="174"/>
        <end position="215"/>
    </location>
</feature>